<organism evidence="2 3">
    <name type="scientific">Acidocella aquatica</name>
    <dbReference type="NCBI Taxonomy" id="1922313"/>
    <lineage>
        <taxon>Bacteria</taxon>
        <taxon>Pseudomonadati</taxon>
        <taxon>Pseudomonadota</taxon>
        <taxon>Alphaproteobacteria</taxon>
        <taxon>Acetobacterales</taxon>
        <taxon>Acidocellaceae</taxon>
        <taxon>Acidocella</taxon>
    </lineage>
</organism>
<accession>A0ABQ6A3Z3</accession>
<reference evidence="3" key="1">
    <citation type="journal article" date="2019" name="Int. J. Syst. Evol. Microbiol.">
        <title>The Global Catalogue of Microorganisms (GCM) 10K type strain sequencing project: providing services to taxonomists for standard genome sequencing and annotation.</title>
        <authorList>
            <consortium name="The Broad Institute Genomics Platform"/>
            <consortium name="The Broad Institute Genome Sequencing Center for Infectious Disease"/>
            <person name="Wu L."/>
            <person name="Ma J."/>
        </authorList>
    </citation>
    <scope>NUCLEOTIDE SEQUENCE [LARGE SCALE GENOMIC DNA]</scope>
    <source>
        <strain evidence="3">NBRC 112502</strain>
    </source>
</reference>
<protein>
    <recommendedName>
        <fullName evidence="4">DUF1302 domain-containing protein</fullName>
    </recommendedName>
</protein>
<sequence length="565" mass="61090">MKRFSKSWAYQGCHAPLVVLAIAAVAGFAHPAKAYTFNTNPDWDIELDTNLSYTLGTRVQPMNKDIANNPIQQNNEYKFPHSGSIISNRVDVASELSATYQNNYGFDVSVDGWKDFAYNGGVAKGPYPESLASSSPNGHYGAYTLNNYNVGGELVNAFAFANMQFGNVPVSVKVGRFTEYWGNALFSGFQAISYGQSPIDIIKAVDAPGTEVKDLFMPRGQVSVHIQATPDFTIGLQYQFEFRPNRFPEGGTYLGVADAFFNGPTTLEGAYKRGSDYRAPDNDGSFGIEALYSPAALNGTVGLYFRQFDDPSAYSPAEFNFTNMTYHLAYARHVRLYGISLDKNIGTVATDFEASVRTNTGLNTVPLVADPAVDLLGHDGARGDTLNVVANGIQALTPTPFWQTGQIVGEIAWTHLLAVTHNRALYNAVGYACSPGGYSAGQGMVNGCSTPDEVNINLLFDPQWLQVFPGVDIDAPIDVNAGIHGNGQTLALGGTGDQAGSVAYSVGVHALIRQLYNIKLSYSGWHSPTAKKVLSPFGQYMYSGGSGEYMWNDKGNLELVFSTAF</sequence>
<dbReference type="Proteomes" id="UP001156641">
    <property type="component" value="Unassembled WGS sequence"/>
</dbReference>
<dbReference type="EMBL" id="BSOS01000041">
    <property type="protein sequence ID" value="GLR66874.1"/>
    <property type="molecule type" value="Genomic_DNA"/>
</dbReference>
<name>A0ABQ6A3Z3_9PROT</name>
<evidence type="ECO:0008006" key="4">
    <source>
        <dbReference type="Google" id="ProtNLM"/>
    </source>
</evidence>
<comment type="caution">
    <text evidence="2">The sequence shown here is derived from an EMBL/GenBank/DDBJ whole genome shotgun (WGS) entry which is preliminary data.</text>
</comment>
<keyword evidence="1" id="KW-0732">Signal</keyword>
<gene>
    <name evidence="2" type="ORF">GCM10010909_15540</name>
</gene>
<dbReference type="InterPro" id="IPR010727">
    <property type="entry name" value="DUF1302"/>
</dbReference>
<evidence type="ECO:0000256" key="1">
    <source>
        <dbReference type="SAM" id="SignalP"/>
    </source>
</evidence>
<evidence type="ECO:0000313" key="3">
    <source>
        <dbReference type="Proteomes" id="UP001156641"/>
    </source>
</evidence>
<proteinExistence type="predicted"/>
<evidence type="ECO:0000313" key="2">
    <source>
        <dbReference type="EMBL" id="GLR66874.1"/>
    </source>
</evidence>
<feature type="signal peptide" evidence="1">
    <location>
        <begin position="1"/>
        <end position="34"/>
    </location>
</feature>
<feature type="chain" id="PRO_5046495827" description="DUF1302 domain-containing protein" evidence="1">
    <location>
        <begin position="35"/>
        <end position="565"/>
    </location>
</feature>
<dbReference type="RefSeq" id="WP_284257579.1">
    <property type="nucleotide sequence ID" value="NZ_BSOS01000041.1"/>
</dbReference>
<keyword evidence="3" id="KW-1185">Reference proteome</keyword>
<dbReference type="Pfam" id="PF06980">
    <property type="entry name" value="DUF1302"/>
    <property type="match status" value="1"/>
</dbReference>